<protein>
    <submittedName>
        <fullName evidence="3">Uncharacterized protein</fullName>
    </submittedName>
</protein>
<keyword evidence="2" id="KW-0472">Membrane</keyword>
<dbReference type="Proteomes" id="UP000606274">
    <property type="component" value="Unassembled WGS sequence"/>
</dbReference>
<evidence type="ECO:0000313" key="3">
    <source>
        <dbReference type="EMBL" id="KAF7693324.1"/>
    </source>
</evidence>
<comment type="caution">
    <text evidence="3">The sequence shown here is derived from an EMBL/GenBank/DDBJ whole genome shotgun (WGS) entry which is preliminary data.</text>
</comment>
<evidence type="ECO:0000313" key="4">
    <source>
        <dbReference type="Proteomes" id="UP000606274"/>
    </source>
</evidence>
<keyword evidence="2" id="KW-1133">Transmembrane helix</keyword>
<feature type="region of interest" description="Disordered" evidence="1">
    <location>
        <begin position="87"/>
        <end position="108"/>
    </location>
</feature>
<sequence>MNDTTMVMLLLYCVILLLSVITILLMIILLRNFCKLNTKNSPDSNIEGGTFRMSECMSDQDNPSNTINKHSNKIQIHTACSDDLSSTSSESSCDLHEDKKDSVNDSNHQQYMTTIQTANYENIPEGKLPSALEIKNKMAKKNRDYVNIEEQHNMPLTKGRISKTKRHQIDQDESQTSSESSSDESDEVNYTTVVFKKVTNEELKEN</sequence>
<evidence type="ECO:0000256" key="1">
    <source>
        <dbReference type="SAM" id="MobiDB-lite"/>
    </source>
</evidence>
<name>A0A8T0ANB6_SILME</name>
<dbReference type="EMBL" id="JABFDY010000019">
    <property type="protein sequence ID" value="KAF7693324.1"/>
    <property type="molecule type" value="Genomic_DNA"/>
</dbReference>
<evidence type="ECO:0000256" key="2">
    <source>
        <dbReference type="SAM" id="Phobius"/>
    </source>
</evidence>
<gene>
    <name evidence="3" type="ORF">HF521_008640</name>
</gene>
<proteinExistence type="predicted"/>
<dbReference type="OrthoDB" id="8957318at2759"/>
<feature type="transmembrane region" description="Helical" evidence="2">
    <location>
        <begin position="6"/>
        <end position="30"/>
    </location>
</feature>
<reference evidence="3" key="1">
    <citation type="submission" date="2020-08" db="EMBL/GenBank/DDBJ databases">
        <title>Chromosome-level assembly of Southern catfish (Silurus meridionalis) provides insights into visual adaptation to the nocturnal and benthic lifestyles.</title>
        <authorList>
            <person name="Zhang Y."/>
            <person name="Wang D."/>
            <person name="Peng Z."/>
        </authorList>
    </citation>
    <scope>NUCLEOTIDE SEQUENCE</scope>
    <source>
        <strain evidence="3">SWU-2019-XX</strain>
        <tissue evidence="3">Muscle</tissue>
    </source>
</reference>
<accession>A0A8T0ANB6</accession>
<feature type="compositionally biased region" description="Basic and acidic residues" evidence="1">
    <location>
        <begin position="93"/>
        <end position="103"/>
    </location>
</feature>
<keyword evidence="2" id="KW-0812">Transmembrane</keyword>
<keyword evidence="4" id="KW-1185">Reference proteome</keyword>
<feature type="region of interest" description="Disordered" evidence="1">
    <location>
        <begin position="145"/>
        <end position="192"/>
    </location>
</feature>
<organism evidence="3 4">
    <name type="scientific">Silurus meridionalis</name>
    <name type="common">Southern catfish</name>
    <name type="synonym">Silurus soldatovi meridionalis</name>
    <dbReference type="NCBI Taxonomy" id="175797"/>
    <lineage>
        <taxon>Eukaryota</taxon>
        <taxon>Metazoa</taxon>
        <taxon>Chordata</taxon>
        <taxon>Craniata</taxon>
        <taxon>Vertebrata</taxon>
        <taxon>Euteleostomi</taxon>
        <taxon>Actinopterygii</taxon>
        <taxon>Neopterygii</taxon>
        <taxon>Teleostei</taxon>
        <taxon>Ostariophysi</taxon>
        <taxon>Siluriformes</taxon>
        <taxon>Siluridae</taxon>
        <taxon>Silurus</taxon>
    </lineage>
</organism>
<dbReference type="AlphaFoldDB" id="A0A8T0ANB6"/>